<keyword evidence="4" id="KW-1185">Reference proteome</keyword>
<dbReference type="GO" id="GO:0006270">
    <property type="term" value="P:DNA replication initiation"/>
    <property type="evidence" value="ECO:0007669"/>
    <property type="project" value="InterPro"/>
</dbReference>
<evidence type="ECO:0000256" key="1">
    <source>
        <dbReference type="ARBA" id="ARBA00038283"/>
    </source>
</evidence>
<dbReference type="RefSeq" id="WP_066238297.1">
    <property type="nucleotide sequence ID" value="NZ_LRFC01000006.1"/>
</dbReference>
<accession>A0A161TPI5</accession>
<gene>
    <name evidence="3" type="ORF">AWM68_17305</name>
</gene>
<name>A0A161TPI5_9BACL</name>
<proteinExistence type="inferred from homology"/>
<dbReference type="InterPro" id="IPR036388">
    <property type="entry name" value="WH-like_DNA-bd_sf"/>
</dbReference>
<dbReference type="GO" id="GO:0003887">
    <property type="term" value="F:DNA-directed DNA polymerase activity"/>
    <property type="evidence" value="ECO:0007669"/>
    <property type="project" value="InterPro"/>
</dbReference>
<reference evidence="4" key="1">
    <citation type="submission" date="2016-01" db="EMBL/GenBank/DDBJ databases">
        <title>Draft genome of Chromobacterium sp. F49.</title>
        <authorList>
            <person name="Hong K.W."/>
        </authorList>
    </citation>
    <scope>NUCLEOTIDE SEQUENCE [LARGE SCALE GENOMIC DNA]</scope>
    <source>
        <strain evidence="4">P7IIIA</strain>
    </source>
</reference>
<evidence type="ECO:0000313" key="4">
    <source>
        <dbReference type="Proteomes" id="UP000076567"/>
    </source>
</evidence>
<dbReference type="Proteomes" id="UP000076567">
    <property type="component" value="Unassembled WGS sequence"/>
</dbReference>
<sequence length="379" mass="44745">MGEPKKNLITKSNSLIEANYKLGELEQKIIWLLASRIQPSDKEFKTYTLRIKEFTDLLGLTSKSKYSEIEQITLGLMQKVFQIKTEYKTEQISWLSYVAYNKKSGTVDLRIDPSLKPFLIELKECFTSYRIENILQLKGQYTIRIYEMLKQYEKIKERTFKVDEIKEKLCVGDMYPQYGSFKQRVLKPAQKELKKKTDISFELEEIKTGRKVDTVKFIIKKNKNSMKSHQLSLFEGQKDEDIKHSLQKHGIQVSDATLNKWAEYDKERVIEVINYTSEQDNIHNPIGLITYLLENEWRPEVNVESKDSPVTKEMKRFQEELVNSTLPYYLMENDFLEQLTQNLDVSKDEAASLLNEYKDMFSADVISELKKKRKKKSWR</sequence>
<protein>
    <recommendedName>
        <fullName evidence="2">Initiator Rep protein WH1 domain-containing protein</fullName>
    </recommendedName>
</protein>
<dbReference type="Pfam" id="PF01051">
    <property type="entry name" value="Rep3_N"/>
    <property type="match status" value="1"/>
</dbReference>
<dbReference type="SUPFAM" id="SSF46785">
    <property type="entry name" value="Winged helix' DNA-binding domain"/>
    <property type="match status" value="2"/>
</dbReference>
<evidence type="ECO:0000259" key="2">
    <source>
        <dbReference type="Pfam" id="PF01051"/>
    </source>
</evidence>
<organism evidence="3 4">
    <name type="scientific">Fictibacillus phosphorivorans</name>
    <dbReference type="NCBI Taxonomy" id="1221500"/>
    <lineage>
        <taxon>Bacteria</taxon>
        <taxon>Bacillati</taxon>
        <taxon>Bacillota</taxon>
        <taxon>Bacilli</taxon>
        <taxon>Bacillales</taxon>
        <taxon>Fictibacillaceae</taxon>
        <taxon>Fictibacillus</taxon>
    </lineage>
</organism>
<comment type="caution">
    <text evidence="3">The sequence shown here is derived from an EMBL/GenBank/DDBJ whole genome shotgun (WGS) entry which is preliminary data.</text>
</comment>
<dbReference type="InterPro" id="IPR000525">
    <property type="entry name" value="Initiator_Rep_WH1"/>
</dbReference>
<dbReference type="Gene3D" id="1.10.10.10">
    <property type="entry name" value="Winged helix-like DNA-binding domain superfamily/Winged helix DNA-binding domain"/>
    <property type="match status" value="2"/>
</dbReference>
<evidence type="ECO:0000313" key="3">
    <source>
        <dbReference type="EMBL" id="KZE67931.1"/>
    </source>
</evidence>
<dbReference type="AlphaFoldDB" id="A0A161TPI5"/>
<dbReference type="EMBL" id="LRFC01000006">
    <property type="protein sequence ID" value="KZE67931.1"/>
    <property type="molecule type" value="Genomic_DNA"/>
</dbReference>
<comment type="similarity">
    <text evidence="1">Belongs to the initiator RepB protein family.</text>
</comment>
<dbReference type="Pfam" id="PF21205">
    <property type="entry name" value="Rep3_C"/>
    <property type="match status" value="1"/>
</dbReference>
<feature type="domain" description="Initiator Rep protein WH1" evidence="2">
    <location>
        <begin position="9"/>
        <end position="150"/>
    </location>
</feature>
<dbReference type="InterPro" id="IPR036390">
    <property type="entry name" value="WH_DNA-bd_sf"/>
</dbReference>